<feature type="transmembrane region" description="Helical" evidence="6">
    <location>
        <begin position="67"/>
        <end position="87"/>
    </location>
</feature>
<comment type="subcellular location">
    <subcellularLocation>
        <location evidence="1 6">Cell membrane</location>
        <topology evidence="1 6">Multi-pass membrane protein</topology>
    </subcellularLocation>
</comment>
<reference evidence="8 9" key="1">
    <citation type="journal article" date="1979" name="Int. J. Syst. Evol. Microbiol.">
        <title>Bacillus globisporus subsp. marinus subsp. nov.</title>
        <authorList>
            <person name="Liu H."/>
        </authorList>
    </citation>
    <scope>NUCLEOTIDE SEQUENCE [LARGE SCALE GENOMIC DNA]</scope>
    <source>
        <strain evidence="8 9">DSM 1297</strain>
    </source>
</reference>
<evidence type="ECO:0000256" key="5">
    <source>
        <dbReference type="ARBA" id="ARBA00023136"/>
    </source>
</evidence>
<dbReference type="EMBL" id="JBFMIA010000021">
    <property type="protein sequence ID" value="MEW9503041.1"/>
    <property type="molecule type" value="Genomic_DNA"/>
</dbReference>
<dbReference type="InterPro" id="IPR015414">
    <property type="entry name" value="TMEM64"/>
</dbReference>
<feature type="transmembrane region" description="Helical" evidence="6">
    <location>
        <begin position="188"/>
        <end position="206"/>
    </location>
</feature>
<feature type="transmembrane region" description="Helical" evidence="6">
    <location>
        <begin position="159"/>
        <end position="182"/>
    </location>
</feature>
<dbReference type="Pfam" id="PF09335">
    <property type="entry name" value="VTT_dom"/>
    <property type="match status" value="1"/>
</dbReference>
<dbReference type="RefSeq" id="WP_367780530.1">
    <property type="nucleotide sequence ID" value="NZ_JBFMIA010000021.1"/>
</dbReference>
<dbReference type="PANTHER" id="PTHR12677:SF59">
    <property type="entry name" value="GOLGI APPARATUS MEMBRANE PROTEIN TVP38-RELATED"/>
    <property type="match status" value="1"/>
</dbReference>
<keyword evidence="3 6" id="KW-0812">Transmembrane</keyword>
<dbReference type="Proteomes" id="UP001556040">
    <property type="component" value="Unassembled WGS sequence"/>
</dbReference>
<sequence>MNRKLKRFMPLTLFIVVLIILLGVSSRYINVGPVEIQRWINSFGIWGPVLFILLYTARPLILFPASILSLAGGLAFGAGAGFIYIVIGATLSSIVAFQVSKTFQASFLKSSQDGKLSKIKDLMEKRGFLYVLVLRLIPLVNFDLISYAAGLANVRLRAFVLATVIGIMPGTFAFSFLGSSFVEGNPQIIFISAVIFAILLIVPILFRKKVSKWTGLDSNTDKKRDDLIKR</sequence>
<feature type="transmembrane region" description="Helical" evidence="6">
    <location>
        <begin position="36"/>
        <end position="55"/>
    </location>
</feature>
<feature type="domain" description="VTT" evidence="7">
    <location>
        <begin position="63"/>
        <end position="179"/>
    </location>
</feature>
<comment type="similarity">
    <text evidence="6">Belongs to the TVP38/TMEM64 family.</text>
</comment>
<evidence type="ECO:0000313" key="9">
    <source>
        <dbReference type="Proteomes" id="UP001556040"/>
    </source>
</evidence>
<evidence type="ECO:0000256" key="3">
    <source>
        <dbReference type="ARBA" id="ARBA00022692"/>
    </source>
</evidence>
<keyword evidence="9" id="KW-1185">Reference proteome</keyword>
<feature type="transmembrane region" description="Helical" evidence="6">
    <location>
        <begin position="127"/>
        <end position="147"/>
    </location>
</feature>
<evidence type="ECO:0000313" key="8">
    <source>
        <dbReference type="EMBL" id="MEW9503041.1"/>
    </source>
</evidence>
<name>A0ABV3Q6S6_9BACL</name>
<keyword evidence="4 6" id="KW-1133">Transmembrane helix</keyword>
<protein>
    <recommendedName>
        <fullName evidence="6">TVP38/TMEM64 family membrane protein</fullName>
    </recommendedName>
</protein>
<dbReference type="InterPro" id="IPR032816">
    <property type="entry name" value="VTT_dom"/>
</dbReference>
<keyword evidence="2 6" id="KW-1003">Cell membrane</keyword>
<evidence type="ECO:0000256" key="2">
    <source>
        <dbReference type="ARBA" id="ARBA00022475"/>
    </source>
</evidence>
<evidence type="ECO:0000256" key="4">
    <source>
        <dbReference type="ARBA" id="ARBA00022989"/>
    </source>
</evidence>
<proteinExistence type="inferred from homology"/>
<organism evidence="8 9">
    <name type="scientific">Jeotgalibacillus marinus</name>
    <dbReference type="NCBI Taxonomy" id="86667"/>
    <lineage>
        <taxon>Bacteria</taxon>
        <taxon>Bacillati</taxon>
        <taxon>Bacillota</taxon>
        <taxon>Bacilli</taxon>
        <taxon>Bacillales</taxon>
        <taxon>Caryophanaceae</taxon>
        <taxon>Jeotgalibacillus</taxon>
    </lineage>
</organism>
<accession>A0ABV3Q6S6</accession>
<evidence type="ECO:0000259" key="7">
    <source>
        <dbReference type="Pfam" id="PF09335"/>
    </source>
</evidence>
<evidence type="ECO:0000256" key="6">
    <source>
        <dbReference type="RuleBase" id="RU366058"/>
    </source>
</evidence>
<keyword evidence="5 6" id="KW-0472">Membrane</keyword>
<comment type="caution">
    <text evidence="8">The sequence shown here is derived from an EMBL/GenBank/DDBJ whole genome shotgun (WGS) entry which is preliminary data.</text>
</comment>
<gene>
    <name evidence="8" type="ORF">AB1471_14715</name>
</gene>
<dbReference type="PANTHER" id="PTHR12677">
    <property type="entry name" value="GOLGI APPARATUS MEMBRANE PROTEIN TVP38-RELATED"/>
    <property type="match status" value="1"/>
</dbReference>
<evidence type="ECO:0000256" key="1">
    <source>
        <dbReference type="ARBA" id="ARBA00004651"/>
    </source>
</evidence>